<gene>
    <name evidence="1" type="ORF">BP5796_03321</name>
</gene>
<reference evidence="1 2" key="1">
    <citation type="journal article" date="2018" name="IMA Fungus">
        <title>IMA Genome-F 9: Draft genome sequence of Annulohypoxylon stygium, Aspergillus mulundensis, Berkeleyomyces basicola (syn. Thielaviopsis basicola), Ceratocystis smalleyi, two Cercospora beticola strains, Coleophoma cylindrospora, Fusarium fracticaudum, Phialophora cf. hyalina, and Morchella septimelata.</title>
        <authorList>
            <person name="Wingfield B.D."/>
            <person name="Bills G.F."/>
            <person name="Dong Y."/>
            <person name="Huang W."/>
            <person name="Nel W.J."/>
            <person name="Swalarsk-Parry B.S."/>
            <person name="Vaghefi N."/>
            <person name="Wilken P.M."/>
            <person name="An Z."/>
            <person name="de Beer Z.W."/>
            <person name="De Vos L."/>
            <person name="Chen L."/>
            <person name="Duong T.A."/>
            <person name="Gao Y."/>
            <person name="Hammerbacher A."/>
            <person name="Kikkert J.R."/>
            <person name="Li Y."/>
            <person name="Li H."/>
            <person name="Li K."/>
            <person name="Li Q."/>
            <person name="Liu X."/>
            <person name="Ma X."/>
            <person name="Naidoo K."/>
            <person name="Pethybridge S.J."/>
            <person name="Sun J."/>
            <person name="Steenkamp E.T."/>
            <person name="van der Nest M.A."/>
            <person name="van Wyk S."/>
            <person name="Wingfield M.J."/>
            <person name="Xiong C."/>
            <person name="Yue Q."/>
            <person name="Zhang X."/>
        </authorList>
    </citation>
    <scope>NUCLEOTIDE SEQUENCE [LARGE SCALE GENOMIC DNA]</scope>
    <source>
        <strain evidence="1 2">BP5796</strain>
    </source>
</reference>
<dbReference type="AlphaFoldDB" id="A0A3D8SMT8"/>
<keyword evidence="2" id="KW-1185">Reference proteome</keyword>
<name>A0A3D8SMT8_9HELO</name>
<dbReference type="OrthoDB" id="5428138at2759"/>
<evidence type="ECO:0000313" key="2">
    <source>
        <dbReference type="Proteomes" id="UP000256328"/>
    </source>
</evidence>
<protein>
    <submittedName>
        <fullName evidence="1">Uncharacterized protein</fullName>
    </submittedName>
</protein>
<evidence type="ECO:0000313" key="1">
    <source>
        <dbReference type="EMBL" id="RDW87627.1"/>
    </source>
</evidence>
<accession>A0A3D8SMT8</accession>
<comment type="caution">
    <text evidence="1">The sequence shown here is derived from an EMBL/GenBank/DDBJ whole genome shotgun (WGS) entry which is preliminary data.</text>
</comment>
<sequence length="575" mass="65903">MADHTSNEAARLWAENKKLHGIADPTPEEIAREEMLRGLENWPWDGIPDRLVMLAPYAVNHFHKFSIPSKVQTAPIFKALKIPELRASLLRSVYLYHQAISAFAATSQECLGMVESDVNIWDVANGDSCGCDIRLDSPWLEIHREKMRTEKCANGLPLTFMEQTMGIVPVVGPNLVITPVRSDRGDISYAEQLLNLGKLTLGLSNYAGSLRNVHFHRVQLLTIDLLGLVIPYLNNLESLGIYNCPLLSFRDTVPLLRIVRSPRCKGKRVTLDFFPSFHIGPIPIPGDDNYSGSYGATWDNAEIDTRLAIWKMVPRIIQQARHQGVDFESTYSAFRQWLEWGPCWRVGKTLEMLGDSKASDEEIVAQVAYHVYRGDVERLRVKLQNRPEGSAWYAPIYVYGKKKNNQAIRTTKRYLCSGCRENVLGIFYDYPQVRQATTCAQFTTILCLGCKLDWHLLCENDHYKHGKRKLVDAWMGRGLPVRDAAESLLSEIFSKSFLDNGLRCAEILDNRRALHLARGIDKEKRERQRSLAYLRASKLGRHELISPTIETKDQDLRDSKWNVWRWERLRAHRRF</sequence>
<organism evidence="1 2">
    <name type="scientific">Coleophoma crateriformis</name>
    <dbReference type="NCBI Taxonomy" id="565419"/>
    <lineage>
        <taxon>Eukaryota</taxon>
        <taxon>Fungi</taxon>
        <taxon>Dikarya</taxon>
        <taxon>Ascomycota</taxon>
        <taxon>Pezizomycotina</taxon>
        <taxon>Leotiomycetes</taxon>
        <taxon>Helotiales</taxon>
        <taxon>Dermateaceae</taxon>
        <taxon>Coleophoma</taxon>
    </lineage>
</organism>
<dbReference type="Proteomes" id="UP000256328">
    <property type="component" value="Unassembled WGS sequence"/>
</dbReference>
<dbReference type="EMBL" id="PDLN01000004">
    <property type="protein sequence ID" value="RDW87627.1"/>
    <property type="molecule type" value="Genomic_DNA"/>
</dbReference>
<proteinExistence type="predicted"/>